<evidence type="ECO:0000313" key="2">
    <source>
        <dbReference type="EMBL" id="ORZ29411.1"/>
    </source>
</evidence>
<organism evidence="2 3">
    <name type="scientific">Catenaria anguillulae PL171</name>
    <dbReference type="NCBI Taxonomy" id="765915"/>
    <lineage>
        <taxon>Eukaryota</taxon>
        <taxon>Fungi</taxon>
        <taxon>Fungi incertae sedis</taxon>
        <taxon>Blastocladiomycota</taxon>
        <taxon>Blastocladiomycetes</taxon>
        <taxon>Blastocladiales</taxon>
        <taxon>Catenariaceae</taxon>
        <taxon>Catenaria</taxon>
    </lineage>
</organism>
<dbReference type="Proteomes" id="UP000193411">
    <property type="component" value="Unassembled WGS sequence"/>
</dbReference>
<accession>A0A1Y2H5Z1</accession>
<feature type="transmembrane region" description="Helical" evidence="1">
    <location>
        <begin position="35"/>
        <end position="68"/>
    </location>
</feature>
<sequence>MRLPACRRLCRTARCCCNLPCCRCRWNHHYLARHLIAAGLGSSLLGVSLLGSAILGLSLLAMLALVLGVSGENHKQCHPVPDLVKVSREVLRSLAGKNDQVEGVTSIPDCVRCEVFGVSADCRFPQSACTTGYSRVETSKETDATVREAGIAFETRCWTRHRYILGLARRSPRRS</sequence>
<keyword evidence="3" id="KW-1185">Reference proteome</keyword>
<comment type="caution">
    <text evidence="2">The sequence shown here is derived from an EMBL/GenBank/DDBJ whole genome shotgun (WGS) entry which is preliminary data.</text>
</comment>
<name>A0A1Y2H5Z1_9FUNG</name>
<dbReference type="AlphaFoldDB" id="A0A1Y2H5Z1"/>
<evidence type="ECO:0000256" key="1">
    <source>
        <dbReference type="SAM" id="Phobius"/>
    </source>
</evidence>
<reference evidence="2 3" key="1">
    <citation type="submission" date="2016-07" db="EMBL/GenBank/DDBJ databases">
        <title>Pervasive Adenine N6-methylation of Active Genes in Fungi.</title>
        <authorList>
            <consortium name="DOE Joint Genome Institute"/>
            <person name="Mondo S.J."/>
            <person name="Dannebaum R.O."/>
            <person name="Kuo R.C."/>
            <person name="Labutti K."/>
            <person name="Haridas S."/>
            <person name="Kuo A."/>
            <person name="Salamov A."/>
            <person name="Ahrendt S.R."/>
            <person name="Lipzen A."/>
            <person name="Sullivan W."/>
            <person name="Andreopoulos W.B."/>
            <person name="Clum A."/>
            <person name="Lindquist E."/>
            <person name="Daum C."/>
            <person name="Ramamoorthy G.K."/>
            <person name="Gryganskyi A."/>
            <person name="Culley D."/>
            <person name="Magnuson J.K."/>
            <person name="James T.Y."/>
            <person name="O'Malley M.A."/>
            <person name="Stajich J.E."/>
            <person name="Spatafora J.W."/>
            <person name="Visel A."/>
            <person name="Grigoriev I.V."/>
        </authorList>
    </citation>
    <scope>NUCLEOTIDE SEQUENCE [LARGE SCALE GENOMIC DNA]</scope>
    <source>
        <strain evidence="2 3">PL171</strain>
    </source>
</reference>
<gene>
    <name evidence="2" type="ORF">BCR44DRAFT_1451261</name>
</gene>
<evidence type="ECO:0000313" key="3">
    <source>
        <dbReference type="Proteomes" id="UP000193411"/>
    </source>
</evidence>
<keyword evidence="1" id="KW-1133">Transmembrane helix</keyword>
<keyword evidence="1" id="KW-0472">Membrane</keyword>
<proteinExistence type="predicted"/>
<protein>
    <submittedName>
        <fullName evidence="2">Uncharacterized protein</fullName>
    </submittedName>
</protein>
<keyword evidence="1" id="KW-0812">Transmembrane</keyword>
<dbReference type="EMBL" id="MCFL01000202">
    <property type="protein sequence ID" value="ORZ29411.1"/>
    <property type="molecule type" value="Genomic_DNA"/>
</dbReference>